<keyword evidence="2" id="KW-0813">Transport</keyword>
<dbReference type="PANTHER" id="PTHR43394:SF1">
    <property type="entry name" value="ATP-BINDING CASSETTE SUB-FAMILY B MEMBER 10, MITOCHONDRIAL"/>
    <property type="match status" value="1"/>
</dbReference>
<dbReference type="InterPro" id="IPR027417">
    <property type="entry name" value="P-loop_NTPase"/>
</dbReference>
<keyword evidence="6 12" id="KW-0067">ATP-binding</keyword>
<dbReference type="Pfam" id="PF00005">
    <property type="entry name" value="ABC_tran"/>
    <property type="match status" value="1"/>
</dbReference>
<dbReference type="InterPro" id="IPR003593">
    <property type="entry name" value="AAA+_ATPase"/>
</dbReference>
<dbReference type="EMBL" id="CP135996">
    <property type="protein sequence ID" value="WOC31388.1"/>
    <property type="molecule type" value="Genomic_DNA"/>
</dbReference>
<dbReference type="InterPro" id="IPR003439">
    <property type="entry name" value="ABC_transporter-like_ATP-bd"/>
</dbReference>
<evidence type="ECO:0000256" key="4">
    <source>
        <dbReference type="ARBA" id="ARBA00022692"/>
    </source>
</evidence>
<organism evidence="12 13">
    <name type="scientific">Caproicibacterium argilliputei</name>
    <dbReference type="NCBI Taxonomy" id="3030016"/>
    <lineage>
        <taxon>Bacteria</taxon>
        <taxon>Bacillati</taxon>
        <taxon>Bacillota</taxon>
        <taxon>Clostridia</taxon>
        <taxon>Eubacteriales</taxon>
        <taxon>Oscillospiraceae</taxon>
        <taxon>Caproicibacterium</taxon>
    </lineage>
</organism>
<evidence type="ECO:0000313" key="13">
    <source>
        <dbReference type="Proteomes" id="UP001300604"/>
    </source>
</evidence>
<gene>
    <name evidence="12" type="ORF">PXC00_09170</name>
</gene>
<keyword evidence="8 9" id="KW-0472">Membrane</keyword>
<dbReference type="GO" id="GO:0016887">
    <property type="term" value="F:ATP hydrolysis activity"/>
    <property type="evidence" value="ECO:0007669"/>
    <property type="project" value="InterPro"/>
</dbReference>
<feature type="transmembrane region" description="Helical" evidence="9">
    <location>
        <begin position="157"/>
        <end position="180"/>
    </location>
</feature>
<sequence length="581" mass="64998">MLELKWLWKYMGPKRRYLIIGLCLSAVTSAMLIINPMLSQKLIDEVITPQNTAKLLPLLGLMLAAEVIRLSLRYLMIVLLEKNSQQMLDDVRTRLYDVIQNEDYRFFGRMRTGDLMTRMTNDLDMIRHSTAWISYSVVDSVVIFAVTIIYFFTVNVPLTLCLAAITPFILLITMAFSKIVHPMYVNLRAKLSSLNTVAQENIEGNRVVKAFAREAFEKQKFEERNEEFRKENLKVSYVGVKIQPFIDLLSQSLSVTTLLVGGYFMIQGTLSAGEMLAFSSLTWALANPLRNLGMLINDIQRFFASCDMVMEVFYAVPSIVDHSDAEAPKQRAKGDVEFRGVTFRVDGKDAVTDVSFHIKPGETLGIMGTTGSGKTSLVNLMTRAYEPTQGTVLLDGKDVQKYPLSFLRKNMAVAMQDVFLFSDTVEGNIAYGQADLSEEGVVACARAADADGFIRRLSEGYDTLIGERGVGLSGGQKQRISLARALAMRPSVLVLDDTTSAVDMETEQYIQGQLHSLDFLCTKVVIAQRVSSVQDADEILILDNGRIIEHGTHEELLKNRGFYYKIWALQNSVKEGEPIGA</sequence>
<dbReference type="PROSITE" id="PS00211">
    <property type="entry name" value="ABC_TRANSPORTER_1"/>
    <property type="match status" value="1"/>
</dbReference>
<dbReference type="AlphaFoldDB" id="A0AA97D9A6"/>
<dbReference type="FunFam" id="3.40.50.300:FF:000221">
    <property type="entry name" value="Multidrug ABC transporter ATP-binding protein"/>
    <property type="match status" value="1"/>
</dbReference>
<evidence type="ECO:0000313" key="12">
    <source>
        <dbReference type="EMBL" id="WOC31388.1"/>
    </source>
</evidence>
<dbReference type="Gene3D" id="1.20.1560.10">
    <property type="entry name" value="ABC transporter type 1, transmembrane domain"/>
    <property type="match status" value="1"/>
</dbReference>
<dbReference type="PROSITE" id="PS50893">
    <property type="entry name" value="ABC_TRANSPORTER_2"/>
    <property type="match status" value="1"/>
</dbReference>
<keyword evidence="3" id="KW-1003">Cell membrane</keyword>
<dbReference type="InterPro" id="IPR039421">
    <property type="entry name" value="Type_1_exporter"/>
</dbReference>
<dbReference type="Pfam" id="PF00664">
    <property type="entry name" value="ABC_membrane"/>
    <property type="match status" value="1"/>
</dbReference>
<dbReference type="PROSITE" id="PS50929">
    <property type="entry name" value="ABC_TM1F"/>
    <property type="match status" value="1"/>
</dbReference>
<evidence type="ECO:0000259" key="10">
    <source>
        <dbReference type="PROSITE" id="PS50893"/>
    </source>
</evidence>
<dbReference type="InterPro" id="IPR011527">
    <property type="entry name" value="ABC1_TM_dom"/>
</dbReference>
<dbReference type="KEGG" id="carl:PXC00_09170"/>
<keyword evidence="13" id="KW-1185">Reference proteome</keyword>
<keyword evidence="5" id="KW-0547">Nucleotide-binding</keyword>
<evidence type="ECO:0000256" key="1">
    <source>
        <dbReference type="ARBA" id="ARBA00004651"/>
    </source>
</evidence>
<evidence type="ECO:0000256" key="5">
    <source>
        <dbReference type="ARBA" id="ARBA00022741"/>
    </source>
</evidence>
<dbReference type="SMART" id="SM00382">
    <property type="entry name" value="AAA"/>
    <property type="match status" value="1"/>
</dbReference>
<feature type="domain" description="ABC transmembrane type-1" evidence="11">
    <location>
        <begin position="19"/>
        <end position="301"/>
    </location>
</feature>
<evidence type="ECO:0000256" key="7">
    <source>
        <dbReference type="ARBA" id="ARBA00022989"/>
    </source>
</evidence>
<dbReference type="RefSeq" id="WP_275845208.1">
    <property type="nucleotide sequence ID" value="NZ_CP135996.1"/>
</dbReference>
<feature type="domain" description="ABC transporter" evidence="10">
    <location>
        <begin position="336"/>
        <end position="569"/>
    </location>
</feature>
<dbReference type="CDD" id="cd18542">
    <property type="entry name" value="ABC_6TM_YknU_like"/>
    <property type="match status" value="1"/>
</dbReference>
<dbReference type="PANTHER" id="PTHR43394">
    <property type="entry name" value="ATP-DEPENDENT PERMEASE MDL1, MITOCHONDRIAL"/>
    <property type="match status" value="1"/>
</dbReference>
<feature type="transmembrane region" description="Helical" evidence="9">
    <location>
        <begin position="17"/>
        <end position="38"/>
    </location>
</feature>
<feature type="transmembrane region" description="Helical" evidence="9">
    <location>
        <begin position="58"/>
        <end position="80"/>
    </location>
</feature>
<reference evidence="12" key="2">
    <citation type="submission" date="2024-06" db="EMBL/GenBank/DDBJ databases">
        <title>Caproicibacterium argilliputei sp. nov, a novel caproic acid producing anaerobic bacterium isolated from pit mud.</title>
        <authorList>
            <person name="Xia S."/>
        </authorList>
    </citation>
    <scope>NUCLEOTIDE SEQUENCE</scope>
    <source>
        <strain evidence="12">ZCY20-5</strain>
    </source>
</reference>
<feature type="transmembrane region" description="Helical" evidence="9">
    <location>
        <begin position="132"/>
        <end position="151"/>
    </location>
</feature>
<dbReference type="GO" id="GO:0005886">
    <property type="term" value="C:plasma membrane"/>
    <property type="evidence" value="ECO:0007669"/>
    <property type="project" value="UniProtKB-SubCell"/>
</dbReference>
<name>A0AA97D9A6_9FIRM</name>
<evidence type="ECO:0000256" key="2">
    <source>
        <dbReference type="ARBA" id="ARBA00022448"/>
    </source>
</evidence>
<dbReference type="GO" id="GO:0015421">
    <property type="term" value="F:ABC-type oligopeptide transporter activity"/>
    <property type="evidence" value="ECO:0007669"/>
    <property type="project" value="TreeGrafter"/>
</dbReference>
<comment type="subcellular location">
    <subcellularLocation>
        <location evidence="1">Cell membrane</location>
        <topology evidence="1">Multi-pass membrane protein</topology>
    </subcellularLocation>
</comment>
<dbReference type="InterPro" id="IPR017871">
    <property type="entry name" value="ABC_transporter-like_CS"/>
</dbReference>
<keyword evidence="7 9" id="KW-1133">Transmembrane helix</keyword>
<evidence type="ECO:0000256" key="6">
    <source>
        <dbReference type="ARBA" id="ARBA00022840"/>
    </source>
</evidence>
<dbReference type="SUPFAM" id="SSF52540">
    <property type="entry name" value="P-loop containing nucleoside triphosphate hydrolases"/>
    <property type="match status" value="1"/>
</dbReference>
<keyword evidence="4 9" id="KW-0812">Transmembrane</keyword>
<protein>
    <submittedName>
        <fullName evidence="12">ABC transporter ATP-binding protein</fullName>
    </submittedName>
</protein>
<reference evidence="12" key="1">
    <citation type="submission" date="2023-09" db="EMBL/GenBank/DDBJ databases">
        <authorList>
            <person name="Zeng C."/>
        </authorList>
    </citation>
    <scope>NUCLEOTIDE SEQUENCE</scope>
    <source>
        <strain evidence="12">ZCY20-5</strain>
    </source>
</reference>
<evidence type="ECO:0000256" key="8">
    <source>
        <dbReference type="ARBA" id="ARBA00023136"/>
    </source>
</evidence>
<dbReference type="Gene3D" id="3.40.50.300">
    <property type="entry name" value="P-loop containing nucleotide triphosphate hydrolases"/>
    <property type="match status" value="1"/>
</dbReference>
<evidence type="ECO:0000256" key="3">
    <source>
        <dbReference type="ARBA" id="ARBA00022475"/>
    </source>
</evidence>
<dbReference type="Proteomes" id="UP001300604">
    <property type="component" value="Chromosome"/>
</dbReference>
<proteinExistence type="predicted"/>
<dbReference type="GO" id="GO:0005524">
    <property type="term" value="F:ATP binding"/>
    <property type="evidence" value="ECO:0007669"/>
    <property type="project" value="UniProtKB-KW"/>
</dbReference>
<dbReference type="SUPFAM" id="SSF90123">
    <property type="entry name" value="ABC transporter transmembrane region"/>
    <property type="match status" value="1"/>
</dbReference>
<evidence type="ECO:0000259" key="11">
    <source>
        <dbReference type="PROSITE" id="PS50929"/>
    </source>
</evidence>
<evidence type="ECO:0000256" key="9">
    <source>
        <dbReference type="SAM" id="Phobius"/>
    </source>
</evidence>
<dbReference type="InterPro" id="IPR036640">
    <property type="entry name" value="ABC1_TM_sf"/>
</dbReference>
<accession>A0AA97D9A6</accession>